<dbReference type="PANTHER" id="PTHR36393:SF1">
    <property type="entry name" value="SULFATE ADENYLYLTRANSFERASE SUBUNIT"/>
    <property type="match status" value="1"/>
</dbReference>
<feature type="transmembrane region" description="Helical" evidence="1">
    <location>
        <begin position="129"/>
        <end position="157"/>
    </location>
</feature>
<organism evidence="2">
    <name type="scientific">Zea mays</name>
    <name type="common">Maize</name>
    <dbReference type="NCBI Taxonomy" id="4577"/>
    <lineage>
        <taxon>Eukaryota</taxon>
        <taxon>Viridiplantae</taxon>
        <taxon>Streptophyta</taxon>
        <taxon>Embryophyta</taxon>
        <taxon>Tracheophyta</taxon>
        <taxon>Spermatophyta</taxon>
        <taxon>Magnoliopsida</taxon>
        <taxon>Liliopsida</taxon>
        <taxon>Poales</taxon>
        <taxon>Poaceae</taxon>
        <taxon>PACMAD clade</taxon>
        <taxon>Panicoideae</taxon>
        <taxon>Andropogonodae</taxon>
        <taxon>Andropogoneae</taxon>
        <taxon>Tripsacinae</taxon>
        <taxon>Zea</taxon>
    </lineage>
</organism>
<dbReference type="EnsemblPlants" id="Zm00001eb308290_T005">
    <property type="protein sequence ID" value="Zm00001eb308290_P005"/>
    <property type="gene ID" value="Zm00001eb308290"/>
</dbReference>
<dbReference type="PANTHER" id="PTHR36393">
    <property type="entry name" value="SULFATE ADENYLYLTRANSFERASE SUBUNIT"/>
    <property type="match status" value="1"/>
</dbReference>
<accession>A0A1D6I0M6</accession>
<proteinExistence type="predicted"/>
<dbReference type="RefSeq" id="XP_023156359.1">
    <property type="nucleotide sequence ID" value="XM_023300591.2"/>
</dbReference>
<sequence>MSPARPPPPSARLRAFPRDGVLTSFYAGRFPSIPGCLNRRSCGRAGRVYCLFSGGDNRKKQDEARKALENALGKKAEFDKWGVEIERRQRGYPRDPAACGGGWSGGGSWFRRLTGGGFWDAAKQTVLTILGIIAAFFLIANFNILVASVINSLLLVLRQIRRILSFIAYCVFQGALVERSGPKSSTLGLSNVAGVPVKEKAGMSAKERVVGKWAMD</sequence>
<gene>
    <name evidence="3" type="primary">LOC111589729</name>
    <name evidence="2" type="ORF">ZEAMMB73_Zm00001d019866</name>
</gene>
<reference evidence="3" key="3">
    <citation type="submission" date="2021-05" db="UniProtKB">
        <authorList>
            <consortium name="EnsemblPlants"/>
        </authorList>
    </citation>
    <scope>IDENTIFICATION</scope>
    <source>
        <strain evidence="3">cv. B73</strain>
    </source>
</reference>
<dbReference type="GO" id="GO:0016779">
    <property type="term" value="F:nucleotidyltransferase activity"/>
    <property type="evidence" value="ECO:0007669"/>
    <property type="project" value="UniProtKB-KW"/>
</dbReference>
<dbReference type="GeneID" id="111589729"/>
<evidence type="ECO:0000256" key="1">
    <source>
        <dbReference type="SAM" id="Phobius"/>
    </source>
</evidence>
<name>A0A1D6I0M6_MAIZE</name>
<keyword evidence="1" id="KW-0472">Membrane</keyword>
<dbReference type="eggNOG" id="ENOG502RXNV">
    <property type="taxonomic scope" value="Eukaryota"/>
</dbReference>
<keyword evidence="1" id="KW-1133">Transmembrane helix</keyword>
<dbReference type="IntAct" id="A0A1D6I0M6">
    <property type="interactions" value="1"/>
</dbReference>
<reference evidence="3" key="2">
    <citation type="submission" date="2019-07" db="EMBL/GenBank/DDBJ databases">
        <authorList>
            <person name="Seetharam A."/>
            <person name="Woodhouse M."/>
            <person name="Cannon E."/>
        </authorList>
    </citation>
    <scope>NUCLEOTIDE SEQUENCE [LARGE SCALE GENOMIC DNA]</scope>
    <source>
        <strain evidence="3">cv. B73</strain>
    </source>
</reference>
<dbReference type="Proteomes" id="UP000007305">
    <property type="component" value="Chromosome 7"/>
</dbReference>
<keyword evidence="1" id="KW-0812">Transmembrane</keyword>
<keyword evidence="2" id="KW-0808">Transferase</keyword>
<protein>
    <submittedName>
        <fullName evidence="2">Sulfate adenylyltransferase subunit 2</fullName>
    </submittedName>
</protein>
<reference evidence="2 4" key="1">
    <citation type="submission" date="2015-12" db="EMBL/GenBank/DDBJ databases">
        <title>Update maize B73 reference genome by single molecule sequencing technologies.</title>
        <authorList>
            <consortium name="Maize Genome Sequencing Project"/>
            <person name="Ware D."/>
        </authorList>
    </citation>
    <scope>NUCLEOTIDE SEQUENCE [LARGE SCALE GENOMIC DNA]</scope>
    <source>
        <strain evidence="4">cv. B73</strain>
        <tissue evidence="2">Seedling</tissue>
    </source>
</reference>
<dbReference type="ExpressionAtlas" id="A0A1D6I0M6">
    <property type="expression patterns" value="baseline and differential"/>
</dbReference>
<keyword evidence="4" id="KW-1185">Reference proteome</keyword>
<evidence type="ECO:0000313" key="2">
    <source>
        <dbReference type="EMBL" id="ONM53825.1"/>
    </source>
</evidence>
<evidence type="ECO:0000313" key="3">
    <source>
        <dbReference type="EnsemblPlants" id="Zm00001eb308290_P005"/>
    </source>
</evidence>
<dbReference type="EMBL" id="CM007650">
    <property type="protein sequence ID" value="ONM53825.1"/>
    <property type="molecule type" value="Genomic_DNA"/>
</dbReference>
<evidence type="ECO:0000313" key="4">
    <source>
        <dbReference type="Proteomes" id="UP000007305"/>
    </source>
</evidence>
<dbReference type="Gramene" id="Zm00001eb308290_T005">
    <property type="protein sequence ID" value="Zm00001eb308290_P005"/>
    <property type="gene ID" value="Zm00001eb308290"/>
</dbReference>
<keyword evidence="2" id="KW-0548">Nucleotidyltransferase</keyword>
<dbReference type="AlphaFoldDB" id="A0A1D6I0M6"/>
<dbReference type="PaxDb" id="4577-GRMZM2G312075_P01"/>